<organism evidence="2 3">
    <name type="scientific">Paraburkholderia youngii</name>
    <dbReference type="NCBI Taxonomy" id="2782701"/>
    <lineage>
        <taxon>Bacteria</taxon>
        <taxon>Pseudomonadati</taxon>
        <taxon>Pseudomonadota</taxon>
        <taxon>Betaproteobacteria</taxon>
        <taxon>Burkholderiales</taxon>
        <taxon>Burkholderiaceae</taxon>
        <taxon>Paraburkholderia</taxon>
    </lineage>
</organism>
<evidence type="ECO:0000313" key="2">
    <source>
        <dbReference type="EMBL" id="MBB5402092.1"/>
    </source>
</evidence>
<dbReference type="RefSeq" id="WP_184226974.1">
    <property type="nucleotide sequence ID" value="NZ_JACHDE010000007.1"/>
</dbReference>
<dbReference type="Proteomes" id="UP000592820">
    <property type="component" value="Unassembled WGS sequence"/>
</dbReference>
<dbReference type="Pfam" id="PF00501">
    <property type="entry name" value="AMP-binding"/>
    <property type="match status" value="1"/>
</dbReference>
<dbReference type="Gene3D" id="3.40.50.12780">
    <property type="entry name" value="N-terminal domain of ligase-like"/>
    <property type="match status" value="1"/>
</dbReference>
<dbReference type="AlphaFoldDB" id="A0A7W8P6R3"/>
<dbReference type="InterPro" id="IPR000873">
    <property type="entry name" value="AMP-dep_synth/lig_dom"/>
</dbReference>
<sequence>MTTDLKDAQFRHVPFLPRDIDLEQRKDGTLILRSSIELKSAVPHVPFLLHRSADRRPDHPWLVQRRGPDNEWQALTYGQGRSQIQAATQFLLDLKKHGQTVMVLSENSPEHGVIEIAAMQAHMPYSPITTAYSLLSGDHEKLKAMAALLEPAVIFVQSGKRYERAVKAIDDQALVICVEDPIDAPNVVTWDQVIATEATDQVRISIDSIKPDTIAKYQFTSGSTGIPKAVIVTQRMLTVSLMMTEQMFAWEPGAMPETVLLEWLPWSHVAGGHSIFNCVLEECGTMYLDDGRPTPAEFAKTLRNLREVSPSRFSGVPVAYAMLVDALQKDPELGSAMFSNMQRMTYSGSRLPDATYEAMQREAIKYSGRKIPFVSAYGSTETSAAVTYVHWATDRTGMIGLPHPGVELKLVPLEDGTRYEIRVRSEAVTPGYLKNPELTAQAFDDEGFFIMGDAATFVDPEHPEEGMVFAGRVAEEFKLMSGIFVRVSCLKADCVSACAPLVRDMVITGADRPYVGALAWLNIEACNMYLKQSGLGFSDLVKNPDIRRALRSALQAHNERNPGSSMKMKRLWLLEQPASMDRGETTDKGYINQRKVLESRATEVQALYDVVEAPNLIVIEA</sequence>
<gene>
    <name evidence="2" type="ORF">HDG41_004178</name>
</gene>
<dbReference type="PROSITE" id="PS00455">
    <property type="entry name" value="AMP_BINDING"/>
    <property type="match status" value="1"/>
</dbReference>
<dbReference type="PANTHER" id="PTHR24096:SF420">
    <property type="entry name" value="LONG-CHAIN-FATTY-ACID--COA LIGASE-RELATED"/>
    <property type="match status" value="1"/>
</dbReference>
<dbReference type="EMBL" id="JACHDE010000007">
    <property type="protein sequence ID" value="MBB5402092.1"/>
    <property type="molecule type" value="Genomic_DNA"/>
</dbReference>
<keyword evidence="2" id="KW-0436">Ligase</keyword>
<evidence type="ECO:0000259" key="1">
    <source>
        <dbReference type="Pfam" id="PF00501"/>
    </source>
</evidence>
<dbReference type="Pfam" id="PF23562">
    <property type="entry name" value="AMP-binding_C_3"/>
    <property type="match status" value="1"/>
</dbReference>
<comment type="caution">
    <text evidence="2">The sequence shown here is derived from an EMBL/GenBank/DDBJ whole genome shotgun (WGS) entry which is preliminary data.</text>
</comment>
<accession>A0A7W8P6R3</accession>
<name>A0A7W8P6R3_9BURK</name>
<proteinExistence type="predicted"/>
<feature type="domain" description="AMP-dependent synthetase/ligase" evidence="1">
    <location>
        <begin position="50"/>
        <end position="433"/>
    </location>
</feature>
<dbReference type="InterPro" id="IPR042099">
    <property type="entry name" value="ANL_N_sf"/>
</dbReference>
<dbReference type="SUPFAM" id="SSF56801">
    <property type="entry name" value="Acetyl-CoA synthetase-like"/>
    <property type="match status" value="1"/>
</dbReference>
<dbReference type="InterPro" id="IPR020845">
    <property type="entry name" value="AMP-binding_CS"/>
</dbReference>
<dbReference type="EC" id="6.2.1.34" evidence="2"/>
<dbReference type="GO" id="GO:0050563">
    <property type="term" value="F:trans-feruloyl-CoA synthase activity"/>
    <property type="evidence" value="ECO:0007669"/>
    <property type="project" value="UniProtKB-EC"/>
</dbReference>
<protein>
    <submittedName>
        <fullName evidence="2">Feruloyl-CoA synthase</fullName>
        <ecNumber evidence="2">6.2.1.34</ecNumber>
    </submittedName>
</protein>
<reference evidence="2 3" key="1">
    <citation type="submission" date="2020-08" db="EMBL/GenBank/DDBJ databases">
        <title>Genomic Encyclopedia of Type Strains, Phase IV (KMG-V): Genome sequencing to study the core and pangenomes of soil and plant-associated prokaryotes.</title>
        <authorList>
            <person name="Whitman W."/>
        </authorList>
    </citation>
    <scope>NUCLEOTIDE SEQUENCE [LARGE SCALE GENOMIC DNA]</scope>
    <source>
        <strain evidence="2 3">JPY162</strain>
    </source>
</reference>
<dbReference type="PANTHER" id="PTHR24096">
    <property type="entry name" value="LONG-CHAIN-FATTY-ACID--COA LIGASE"/>
    <property type="match status" value="1"/>
</dbReference>
<evidence type="ECO:0000313" key="3">
    <source>
        <dbReference type="Proteomes" id="UP000592820"/>
    </source>
</evidence>